<gene>
    <name evidence="3" type="ORF">GGR16_003481</name>
</gene>
<organism evidence="3 4">
    <name type="scientific">Chelatococcus caeni</name>
    <dbReference type="NCBI Taxonomy" id="1348468"/>
    <lineage>
        <taxon>Bacteria</taxon>
        <taxon>Pseudomonadati</taxon>
        <taxon>Pseudomonadota</taxon>
        <taxon>Alphaproteobacteria</taxon>
        <taxon>Hyphomicrobiales</taxon>
        <taxon>Chelatococcaceae</taxon>
        <taxon>Chelatococcus</taxon>
    </lineage>
</organism>
<keyword evidence="1 2" id="KW-0732">Signal</keyword>
<feature type="signal peptide" evidence="2">
    <location>
        <begin position="1"/>
        <end position="23"/>
    </location>
</feature>
<evidence type="ECO:0000313" key="3">
    <source>
        <dbReference type="EMBL" id="MBB4018434.1"/>
    </source>
</evidence>
<dbReference type="Pfam" id="PF03480">
    <property type="entry name" value="DctP"/>
    <property type="match status" value="1"/>
</dbReference>
<dbReference type="NCBIfam" id="NF037995">
    <property type="entry name" value="TRAP_S1"/>
    <property type="match status" value="1"/>
</dbReference>
<comment type="caution">
    <text evidence="3">The sequence shown here is derived from an EMBL/GenBank/DDBJ whole genome shotgun (WGS) entry which is preliminary data.</text>
</comment>
<dbReference type="CDD" id="cd13666">
    <property type="entry name" value="PBP2_TRAP_DctP_like_1"/>
    <property type="match status" value="1"/>
</dbReference>
<accession>A0A840BZ47</accession>
<protein>
    <submittedName>
        <fullName evidence="3">TRAP-type C4-dicarboxylate transport system substrate-binding protein</fullName>
    </submittedName>
</protein>
<evidence type="ECO:0000256" key="2">
    <source>
        <dbReference type="SAM" id="SignalP"/>
    </source>
</evidence>
<reference evidence="3 4" key="1">
    <citation type="submission" date="2020-08" db="EMBL/GenBank/DDBJ databases">
        <title>Genomic Encyclopedia of Type Strains, Phase IV (KMG-IV): sequencing the most valuable type-strain genomes for metagenomic binning, comparative biology and taxonomic classification.</title>
        <authorList>
            <person name="Goeker M."/>
        </authorList>
    </citation>
    <scope>NUCLEOTIDE SEQUENCE [LARGE SCALE GENOMIC DNA]</scope>
    <source>
        <strain evidence="3 4">DSM 103737</strain>
    </source>
</reference>
<proteinExistence type="predicted"/>
<dbReference type="GO" id="GO:0055085">
    <property type="term" value="P:transmembrane transport"/>
    <property type="evidence" value="ECO:0007669"/>
    <property type="project" value="InterPro"/>
</dbReference>
<dbReference type="Proteomes" id="UP000577362">
    <property type="component" value="Unassembled WGS sequence"/>
</dbReference>
<dbReference type="AlphaFoldDB" id="A0A840BZ47"/>
<dbReference type="PANTHER" id="PTHR33376:SF15">
    <property type="entry name" value="BLL6794 PROTEIN"/>
    <property type="match status" value="1"/>
</dbReference>
<dbReference type="EMBL" id="JACIEN010000004">
    <property type="protein sequence ID" value="MBB4018434.1"/>
    <property type="molecule type" value="Genomic_DNA"/>
</dbReference>
<dbReference type="PANTHER" id="PTHR33376">
    <property type="match status" value="1"/>
</dbReference>
<dbReference type="RefSeq" id="WP_183317393.1">
    <property type="nucleotide sequence ID" value="NZ_JACIEN010000004.1"/>
</dbReference>
<name>A0A840BZ47_9HYPH</name>
<keyword evidence="4" id="KW-1185">Reference proteome</keyword>
<dbReference type="InterPro" id="IPR018389">
    <property type="entry name" value="DctP_fam"/>
</dbReference>
<dbReference type="Gene3D" id="3.40.190.170">
    <property type="entry name" value="Bacterial extracellular solute-binding protein, family 7"/>
    <property type="match status" value="1"/>
</dbReference>
<sequence>MKRLLASVAAGALMGGLAPPASAETYQATNWMAPVHILNEFTYQKFAEDVKAATGGGITFEVYSNGSLVPARTTMQGIRDGVAALGVVYPGYTPSELPLNNVVNDLVFVSDDDFASAFAYTELGLTHPKLIAEWKKNGGIFAGGYSTPVYNFVCVKPITAAGDAKGLKIRTAGGAQTAWVQSLGGVPVSVPIGDVYSGLERGSIDCTMSDPTNLDKGNKFWEVAKSVTLLPMGVVVGANYVYNPTFWKELEPAQRRALLDSMAVGVARAQVAYHVGVQAALEGSKERGLKIIEPAADLTEKLAAFQAALVEKLPQTAVAERKVEDPSDVIATFLELQKKWKGLMEGVDRTDADAVAKVLKDNLYAGIDENSFGLK</sequence>
<evidence type="ECO:0000313" key="4">
    <source>
        <dbReference type="Proteomes" id="UP000577362"/>
    </source>
</evidence>
<evidence type="ECO:0000256" key="1">
    <source>
        <dbReference type="ARBA" id="ARBA00022729"/>
    </source>
</evidence>
<feature type="chain" id="PRO_5032302422" evidence="2">
    <location>
        <begin position="24"/>
        <end position="375"/>
    </location>
</feature>
<dbReference type="InterPro" id="IPR038404">
    <property type="entry name" value="TRAP_DctP_sf"/>
</dbReference>